<dbReference type="PROSITE" id="PS00284">
    <property type="entry name" value="SERPIN"/>
    <property type="match status" value="1"/>
</dbReference>
<dbReference type="Proteomes" id="UP000075809">
    <property type="component" value="Unassembled WGS sequence"/>
</dbReference>
<evidence type="ECO:0000256" key="2">
    <source>
        <dbReference type="ARBA" id="ARBA00022900"/>
    </source>
</evidence>
<sequence length="488" mass="54631">MTRIWLLLGVLAVASGQIAYPGQYNTMTTNIGRASAFPSTNYQADSSSQPVQINQQFNPESAVQSKPVEGQFYPTTTHLPLSANTVLTASPQSTSEAWRNHVNNIISKGITQFALDLNRAIDKTLSTMTTNNRENVIFSPLSVSVALSLVLLGSAGKTFDEATRILGLETGIDISQHSEIVHQMFGQLLAIMNYRVEDSNMPRVNSASGIFVQQGYPIRPEFRAISENAYNSEVINLDFRTKAREARDIINAWVKKRTMDKIDSILDEPPRAMTTVILLSALYFKGEWNQHFLEGMTRRKPFFIEPNNTIEVDMMYNGGNFPFYEDKSLGVKILALPYKGLEMSMYILLPKAEGAAALKNFQNQLTADTIEYLINSTKNETCIIGFPRMKLSSKLNLNDALENILRNSANLVNPGLYADEVLHKVEMDITEKGTEAAATTAVVLRRDGNQKKLVANRPFMFFIRHDPTKFILFWGTVNKPTPHYAVVR</sequence>
<evidence type="ECO:0000256" key="4">
    <source>
        <dbReference type="SAM" id="SignalP"/>
    </source>
</evidence>
<dbReference type="EMBL" id="KQ982314">
    <property type="protein sequence ID" value="KYQ57956.1"/>
    <property type="molecule type" value="Genomic_DNA"/>
</dbReference>
<dbReference type="AlphaFoldDB" id="A0A151XC37"/>
<dbReference type="PANTHER" id="PTHR11461">
    <property type="entry name" value="SERINE PROTEASE INHIBITOR, SERPIN"/>
    <property type="match status" value="1"/>
</dbReference>
<dbReference type="SMART" id="SM00093">
    <property type="entry name" value="SERPIN"/>
    <property type="match status" value="1"/>
</dbReference>
<evidence type="ECO:0000313" key="7">
    <source>
        <dbReference type="Proteomes" id="UP000075809"/>
    </source>
</evidence>
<feature type="chain" id="PRO_5007591835" description="Serpin domain-containing protein" evidence="4">
    <location>
        <begin position="17"/>
        <end position="488"/>
    </location>
</feature>
<feature type="domain" description="Serpin" evidence="5">
    <location>
        <begin position="122"/>
        <end position="480"/>
    </location>
</feature>
<proteinExistence type="inferred from homology"/>
<evidence type="ECO:0000259" key="5">
    <source>
        <dbReference type="SMART" id="SM00093"/>
    </source>
</evidence>
<keyword evidence="2" id="KW-0722">Serine protease inhibitor</keyword>
<reference evidence="6 7" key="1">
    <citation type="submission" date="2015-09" db="EMBL/GenBank/DDBJ databases">
        <title>Trachymyrmex zeteki WGS genome.</title>
        <authorList>
            <person name="Nygaard S."/>
            <person name="Hu H."/>
            <person name="Boomsma J."/>
            <person name="Zhang G."/>
        </authorList>
    </citation>
    <scope>NUCLEOTIDE SEQUENCE [LARGE SCALE GENOMIC DNA]</scope>
    <source>
        <strain evidence="6">Tzet28-1</strain>
        <tissue evidence="6">Whole body</tissue>
    </source>
</reference>
<organism evidence="6 7">
    <name type="scientific">Mycetomoellerius zeteki</name>
    <dbReference type="NCBI Taxonomy" id="64791"/>
    <lineage>
        <taxon>Eukaryota</taxon>
        <taxon>Metazoa</taxon>
        <taxon>Ecdysozoa</taxon>
        <taxon>Arthropoda</taxon>
        <taxon>Hexapoda</taxon>
        <taxon>Insecta</taxon>
        <taxon>Pterygota</taxon>
        <taxon>Neoptera</taxon>
        <taxon>Endopterygota</taxon>
        <taxon>Hymenoptera</taxon>
        <taxon>Apocrita</taxon>
        <taxon>Aculeata</taxon>
        <taxon>Formicoidea</taxon>
        <taxon>Formicidae</taxon>
        <taxon>Myrmicinae</taxon>
        <taxon>Mycetomoellerius</taxon>
    </lineage>
</organism>
<dbReference type="InterPro" id="IPR023796">
    <property type="entry name" value="Serpin_dom"/>
</dbReference>
<dbReference type="GO" id="GO:0004867">
    <property type="term" value="F:serine-type endopeptidase inhibitor activity"/>
    <property type="evidence" value="ECO:0007669"/>
    <property type="project" value="UniProtKB-KW"/>
</dbReference>
<protein>
    <recommendedName>
        <fullName evidence="5">Serpin domain-containing protein</fullName>
    </recommendedName>
</protein>
<dbReference type="InterPro" id="IPR023795">
    <property type="entry name" value="Serpin_CS"/>
</dbReference>
<dbReference type="InterPro" id="IPR036186">
    <property type="entry name" value="Serpin_sf"/>
</dbReference>
<evidence type="ECO:0000256" key="1">
    <source>
        <dbReference type="ARBA" id="ARBA00022690"/>
    </source>
</evidence>
<keyword evidence="4" id="KW-0732">Signal</keyword>
<accession>A0A151XC37</accession>
<keyword evidence="1" id="KW-0646">Protease inhibitor</keyword>
<dbReference type="PANTHER" id="PTHR11461:SF342">
    <property type="entry name" value="SERINE PROTEASE INHIBITOR 28DC"/>
    <property type="match status" value="1"/>
</dbReference>
<dbReference type="Gene3D" id="2.30.39.10">
    <property type="entry name" value="Alpha-1-antitrypsin, domain 1"/>
    <property type="match status" value="1"/>
</dbReference>
<dbReference type="Pfam" id="PF00079">
    <property type="entry name" value="Serpin"/>
    <property type="match status" value="1"/>
</dbReference>
<dbReference type="InterPro" id="IPR042185">
    <property type="entry name" value="Serpin_sf_2"/>
</dbReference>
<name>A0A151XC37_9HYME</name>
<dbReference type="FunFam" id="2.30.39.10:FF:000035">
    <property type="entry name" value="Serine protease inhibitor (serpin) 16"/>
    <property type="match status" value="1"/>
</dbReference>
<keyword evidence="7" id="KW-1185">Reference proteome</keyword>
<dbReference type="GO" id="GO:0045861">
    <property type="term" value="P:negative regulation of proteolysis"/>
    <property type="evidence" value="ECO:0007669"/>
    <property type="project" value="UniProtKB-ARBA"/>
</dbReference>
<dbReference type="InterPro" id="IPR000215">
    <property type="entry name" value="Serpin_fam"/>
</dbReference>
<evidence type="ECO:0000256" key="3">
    <source>
        <dbReference type="RuleBase" id="RU000411"/>
    </source>
</evidence>
<feature type="signal peptide" evidence="4">
    <location>
        <begin position="1"/>
        <end position="16"/>
    </location>
</feature>
<dbReference type="InterPro" id="IPR042178">
    <property type="entry name" value="Serpin_sf_1"/>
</dbReference>
<dbReference type="Gene3D" id="3.30.497.10">
    <property type="entry name" value="Antithrombin, subunit I, domain 2"/>
    <property type="match status" value="1"/>
</dbReference>
<comment type="similarity">
    <text evidence="3">Belongs to the serpin family.</text>
</comment>
<dbReference type="STRING" id="64791.A0A151XC37"/>
<dbReference type="Gene3D" id="6.20.40.10">
    <property type="match status" value="1"/>
</dbReference>
<gene>
    <name evidence="6" type="ORF">ALC60_03005</name>
</gene>
<evidence type="ECO:0000313" key="6">
    <source>
        <dbReference type="EMBL" id="KYQ57956.1"/>
    </source>
</evidence>
<dbReference type="GO" id="GO:0005615">
    <property type="term" value="C:extracellular space"/>
    <property type="evidence" value="ECO:0007669"/>
    <property type="project" value="InterPro"/>
</dbReference>
<dbReference type="SUPFAM" id="SSF56574">
    <property type="entry name" value="Serpins"/>
    <property type="match status" value="1"/>
</dbReference>